<dbReference type="Proteomes" id="UP001341840">
    <property type="component" value="Unassembled WGS sequence"/>
</dbReference>
<dbReference type="InterPro" id="IPR017441">
    <property type="entry name" value="Protein_kinase_ATP_BS"/>
</dbReference>
<feature type="binding site" evidence="10">
    <location>
        <position position="83"/>
    </location>
    <ligand>
        <name>ATP</name>
        <dbReference type="ChEBI" id="CHEBI:30616"/>
    </ligand>
</feature>
<evidence type="ECO:0000256" key="7">
    <source>
        <dbReference type="ARBA" id="ARBA00049014"/>
    </source>
</evidence>
<dbReference type="PROSITE" id="PS50011">
    <property type="entry name" value="PROTEIN_KINASE_DOM"/>
    <property type="match status" value="1"/>
</dbReference>
<comment type="caution">
    <text evidence="13">The sequence shown here is derived from an EMBL/GenBank/DDBJ whole genome shotgun (WGS) entry which is preliminary data.</text>
</comment>
<feature type="domain" description="Protein kinase" evidence="12">
    <location>
        <begin position="54"/>
        <end position="317"/>
    </location>
</feature>
<dbReference type="PROSITE" id="PS00107">
    <property type="entry name" value="PROTEIN_KINASE_ATP"/>
    <property type="match status" value="1"/>
</dbReference>
<keyword evidence="3 13" id="KW-0418">Kinase</keyword>
<gene>
    <name evidence="13" type="primary">MKK9_1</name>
    <name evidence="13" type="ORF">PIB30_004006</name>
</gene>
<dbReference type="CDD" id="cd06623">
    <property type="entry name" value="PKc_MAPKK_plant_like"/>
    <property type="match status" value="1"/>
</dbReference>
<dbReference type="InterPro" id="IPR000719">
    <property type="entry name" value="Prot_kinase_dom"/>
</dbReference>
<evidence type="ECO:0000256" key="11">
    <source>
        <dbReference type="RuleBase" id="RU000304"/>
    </source>
</evidence>
<dbReference type="InterPro" id="IPR008271">
    <property type="entry name" value="Ser/Thr_kinase_AS"/>
</dbReference>
<proteinExistence type="inferred from homology"/>
<evidence type="ECO:0000313" key="14">
    <source>
        <dbReference type="Proteomes" id="UP001341840"/>
    </source>
</evidence>
<dbReference type="Pfam" id="PF00069">
    <property type="entry name" value="Pkinase"/>
    <property type="match status" value="1"/>
</dbReference>
<sequence length="324" mass="36036">MALVRHRRHLNLRLPLPEPSERCLCFPLPQATTAAKSFSTTAASSGDAIFPGDIEKLEVLGHGNGGTVYKVRDKRTSAIYALKVVHSSSDATTRRRIKTETEIHSRAADSPYVVRYHGSFESPLSGDVAILMEYMDSGTLETLLKTKGTFDEASLAKVARDVLNGLNYLHARNIVHRDIKPANLLVNSKNEVKIGDFGVSKLMCRTLDPCKSYVGTCAYMSPERFDPDAYGGNYNGYAADIWSLGLTLLELYMGHFPLLQEGQRPDWATLMWAICFGERPSLPEGVSAEFRDFVECCLKKESSERWTAPQLLTHPFLCKNDPEA</sequence>
<keyword evidence="11" id="KW-0723">Serine/threonine-protein kinase</keyword>
<dbReference type="Gene3D" id="1.10.510.10">
    <property type="entry name" value="Transferase(Phosphotransferase) domain 1"/>
    <property type="match status" value="1"/>
</dbReference>
<comment type="catalytic activity">
    <reaction evidence="9">
        <text>L-tyrosyl-[protein] + ATP = O-phospho-L-tyrosyl-[protein] + ADP + H(+)</text>
        <dbReference type="Rhea" id="RHEA:10596"/>
        <dbReference type="Rhea" id="RHEA-COMP:10136"/>
        <dbReference type="Rhea" id="RHEA-COMP:20101"/>
        <dbReference type="ChEBI" id="CHEBI:15378"/>
        <dbReference type="ChEBI" id="CHEBI:30616"/>
        <dbReference type="ChEBI" id="CHEBI:46858"/>
        <dbReference type="ChEBI" id="CHEBI:61978"/>
        <dbReference type="ChEBI" id="CHEBI:456216"/>
        <dbReference type="EC" id="2.7.12.2"/>
    </reaction>
</comment>
<evidence type="ECO:0000256" key="4">
    <source>
        <dbReference type="ARBA" id="ARBA00022840"/>
    </source>
</evidence>
<dbReference type="InterPro" id="IPR011009">
    <property type="entry name" value="Kinase-like_dom_sf"/>
</dbReference>
<dbReference type="PANTHER" id="PTHR48013">
    <property type="entry name" value="DUAL SPECIFICITY MITOGEN-ACTIVATED PROTEIN KINASE KINASE 5-RELATED"/>
    <property type="match status" value="1"/>
</dbReference>
<dbReference type="SMART" id="SM00220">
    <property type="entry name" value="S_TKc"/>
    <property type="match status" value="1"/>
</dbReference>
<dbReference type="Gene3D" id="3.30.200.20">
    <property type="entry name" value="Phosphorylase Kinase, domain 1"/>
    <property type="match status" value="1"/>
</dbReference>
<evidence type="ECO:0000256" key="9">
    <source>
        <dbReference type="ARBA" id="ARBA00051693"/>
    </source>
</evidence>
<keyword evidence="4 10" id="KW-0067">ATP-binding</keyword>
<comment type="catalytic activity">
    <reaction evidence="8">
        <text>L-threonyl-[protein] + ATP = O-phospho-L-threonyl-[protein] + ADP + H(+)</text>
        <dbReference type="Rhea" id="RHEA:46608"/>
        <dbReference type="Rhea" id="RHEA-COMP:11060"/>
        <dbReference type="Rhea" id="RHEA-COMP:11605"/>
        <dbReference type="ChEBI" id="CHEBI:15378"/>
        <dbReference type="ChEBI" id="CHEBI:30013"/>
        <dbReference type="ChEBI" id="CHEBI:30616"/>
        <dbReference type="ChEBI" id="CHEBI:61977"/>
        <dbReference type="ChEBI" id="CHEBI:456216"/>
        <dbReference type="EC" id="2.7.12.2"/>
    </reaction>
</comment>
<dbReference type="PANTHER" id="PTHR48013:SF9">
    <property type="entry name" value="DUAL SPECIFICITY MITOGEN-ACTIVATED PROTEIN KINASE KINASE 5"/>
    <property type="match status" value="1"/>
</dbReference>
<evidence type="ECO:0000256" key="8">
    <source>
        <dbReference type="ARBA" id="ARBA00049299"/>
    </source>
</evidence>
<name>A0ABU6X5A7_9FABA</name>
<evidence type="ECO:0000256" key="10">
    <source>
        <dbReference type="PROSITE-ProRule" id="PRU10141"/>
    </source>
</evidence>
<evidence type="ECO:0000256" key="5">
    <source>
        <dbReference type="ARBA" id="ARBA00038035"/>
    </source>
</evidence>
<evidence type="ECO:0000256" key="2">
    <source>
        <dbReference type="ARBA" id="ARBA00022741"/>
    </source>
</evidence>
<evidence type="ECO:0000313" key="13">
    <source>
        <dbReference type="EMBL" id="MED6191793.1"/>
    </source>
</evidence>
<keyword evidence="2 10" id="KW-0547">Nucleotide-binding</keyword>
<evidence type="ECO:0000259" key="12">
    <source>
        <dbReference type="PROSITE" id="PS50011"/>
    </source>
</evidence>
<comment type="catalytic activity">
    <reaction evidence="7">
        <text>L-seryl-[protein] + ATP = O-phospho-L-seryl-[protein] + ADP + H(+)</text>
        <dbReference type="Rhea" id="RHEA:17989"/>
        <dbReference type="Rhea" id="RHEA-COMP:9863"/>
        <dbReference type="Rhea" id="RHEA-COMP:11604"/>
        <dbReference type="ChEBI" id="CHEBI:15378"/>
        <dbReference type="ChEBI" id="CHEBI:29999"/>
        <dbReference type="ChEBI" id="CHEBI:30616"/>
        <dbReference type="ChEBI" id="CHEBI:83421"/>
        <dbReference type="ChEBI" id="CHEBI:456216"/>
        <dbReference type="EC" id="2.7.12.2"/>
    </reaction>
</comment>
<keyword evidence="1 13" id="KW-0808">Transferase</keyword>
<evidence type="ECO:0000256" key="3">
    <source>
        <dbReference type="ARBA" id="ARBA00022777"/>
    </source>
</evidence>
<comment type="similarity">
    <text evidence="5">Belongs to the protein kinase superfamily. STE Ser/Thr protein kinase family. MAP kinase kinase subfamily.</text>
</comment>
<dbReference type="GO" id="GO:0004708">
    <property type="term" value="F:MAP kinase kinase activity"/>
    <property type="evidence" value="ECO:0007669"/>
    <property type="project" value="UniProtKB-EC"/>
</dbReference>
<protein>
    <recommendedName>
        <fullName evidence="6">mitogen-activated protein kinase kinase</fullName>
        <ecNumber evidence="6">2.7.12.2</ecNumber>
    </recommendedName>
</protein>
<dbReference type="EC" id="2.7.12.2" evidence="6"/>
<accession>A0ABU6X5A7</accession>
<evidence type="ECO:0000256" key="1">
    <source>
        <dbReference type="ARBA" id="ARBA00022679"/>
    </source>
</evidence>
<organism evidence="13 14">
    <name type="scientific">Stylosanthes scabra</name>
    <dbReference type="NCBI Taxonomy" id="79078"/>
    <lineage>
        <taxon>Eukaryota</taxon>
        <taxon>Viridiplantae</taxon>
        <taxon>Streptophyta</taxon>
        <taxon>Embryophyta</taxon>
        <taxon>Tracheophyta</taxon>
        <taxon>Spermatophyta</taxon>
        <taxon>Magnoliopsida</taxon>
        <taxon>eudicotyledons</taxon>
        <taxon>Gunneridae</taxon>
        <taxon>Pentapetalae</taxon>
        <taxon>rosids</taxon>
        <taxon>fabids</taxon>
        <taxon>Fabales</taxon>
        <taxon>Fabaceae</taxon>
        <taxon>Papilionoideae</taxon>
        <taxon>50 kb inversion clade</taxon>
        <taxon>dalbergioids sensu lato</taxon>
        <taxon>Dalbergieae</taxon>
        <taxon>Pterocarpus clade</taxon>
        <taxon>Stylosanthes</taxon>
    </lineage>
</organism>
<keyword evidence="14" id="KW-1185">Reference proteome</keyword>
<dbReference type="SUPFAM" id="SSF56112">
    <property type="entry name" value="Protein kinase-like (PK-like)"/>
    <property type="match status" value="1"/>
</dbReference>
<dbReference type="EMBL" id="JASCZI010211456">
    <property type="protein sequence ID" value="MED6191793.1"/>
    <property type="molecule type" value="Genomic_DNA"/>
</dbReference>
<evidence type="ECO:0000256" key="6">
    <source>
        <dbReference type="ARBA" id="ARBA00038999"/>
    </source>
</evidence>
<reference evidence="13 14" key="1">
    <citation type="journal article" date="2023" name="Plants (Basel)">
        <title>Bridging the Gap: Combining Genomics and Transcriptomics Approaches to Understand Stylosanthes scabra, an Orphan Legume from the Brazilian Caatinga.</title>
        <authorList>
            <person name="Ferreira-Neto J.R.C."/>
            <person name="da Silva M.D."/>
            <person name="Binneck E."/>
            <person name="de Melo N.F."/>
            <person name="da Silva R.H."/>
            <person name="de Melo A.L.T.M."/>
            <person name="Pandolfi V."/>
            <person name="Bustamante F.O."/>
            <person name="Brasileiro-Vidal A.C."/>
            <person name="Benko-Iseppon A.M."/>
        </authorList>
    </citation>
    <scope>NUCLEOTIDE SEQUENCE [LARGE SCALE GENOMIC DNA]</scope>
    <source>
        <tissue evidence="13">Leaves</tissue>
    </source>
</reference>
<dbReference type="PROSITE" id="PS00108">
    <property type="entry name" value="PROTEIN_KINASE_ST"/>
    <property type="match status" value="1"/>
</dbReference>